<dbReference type="GO" id="GO:0060076">
    <property type="term" value="C:excitatory synapse"/>
    <property type="evidence" value="ECO:0007669"/>
    <property type="project" value="TreeGrafter"/>
</dbReference>
<feature type="transmembrane region" description="Helical" evidence="6">
    <location>
        <begin position="16"/>
        <end position="38"/>
    </location>
</feature>
<keyword evidence="4 6" id="KW-0472">Membrane</keyword>
<dbReference type="EMBL" id="NCKV01022392">
    <property type="protein sequence ID" value="RWS19831.1"/>
    <property type="molecule type" value="Genomic_DNA"/>
</dbReference>
<evidence type="ECO:0000256" key="3">
    <source>
        <dbReference type="ARBA" id="ARBA00022989"/>
    </source>
</evidence>
<evidence type="ECO:0000256" key="1">
    <source>
        <dbReference type="ARBA" id="ARBA00004141"/>
    </source>
</evidence>
<dbReference type="GO" id="GO:0035249">
    <property type="term" value="P:synaptic transmission, glutamatergic"/>
    <property type="evidence" value="ECO:0007669"/>
    <property type="project" value="TreeGrafter"/>
</dbReference>
<comment type="caution">
    <text evidence="7">The sequence shown here is derived from an EMBL/GenBank/DDBJ whole genome shotgun (WGS) entry which is preliminary data.</text>
</comment>
<feature type="transmembrane region" description="Helical" evidence="6">
    <location>
        <begin position="85"/>
        <end position="103"/>
    </location>
</feature>
<dbReference type="AlphaFoldDB" id="A0A443RWR8"/>
<name>A0A443RWR8_9ACAR</name>
<dbReference type="GO" id="GO:0005326">
    <property type="term" value="F:neurotransmitter transmembrane transporter activity"/>
    <property type="evidence" value="ECO:0007669"/>
    <property type="project" value="TreeGrafter"/>
</dbReference>
<comment type="subcellular location">
    <subcellularLocation>
        <location evidence="1">Membrane</location>
        <topology evidence="1">Multi-pass membrane protein</topology>
    </subcellularLocation>
</comment>
<protein>
    <submittedName>
        <fullName evidence="7">Vesicular glutamate transporter 1-like protein</fullName>
    </submittedName>
</protein>
<keyword evidence="8" id="KW-1185">Reference proteome</keyword>
<dbReference type="PANTHER" id="PTHR11662:SF456">
    <property type="entry name" value="VESICULAR GLUTAMATE TRANSPORTER, ISOFORM A"/>
    <property type="match status" value="1"/>
</dbReference>
<sequence>MEAFFLTIVGSTSNKMLAVTALICAVGFSGFAISGFNVNHLDIAPRYASILMGISNGFGTLAGMLCPIVTQAMTAKGEATEWEKVFTLAGLIHFGGVIFYALFASGELQPWSEPTPDPNQLPAWKIRQQSIQRQMSIKQGNPPLSQANGELQGKGFAAFPQPKYGTADDVQQTSFYDTRPEYSQPPATDRYMHGTIEDREY</sequence>
<dbReference type="OrthoDB" id="2985014at2759"/>
<dbReference type="GO" id="GO:0030672">
    <property type="term" value="C:synaptic vesicle membrane"/>
    <property type="evidence" value="ECO:0007669"/>
    <property type="project" value="TreeGrafter"/>
</dbReference>
<dbReference type="GO" id="GO:0098700">
    <property type="term" value="P:neurotransmitter loading into synaptic vesicle"/>
    <property type="evidence" value="ECO:0007669"/>
    <property type="project" value="TreeGrafter"/>
</dbReference>
<feature type="compositionally biased region" description="Basic and acidic residues" evidence="5">
    <location>
        <begin position="190"/>
        <end position="201"/>
    </location>
</feature>
<keyword evidence="3 6" id="KW-1133">Transmembrane helix</keyword>
<reference evidence="7 8" key="1">
    <citation type="journal article" date="2018" name="Gigascience">
        <title>Genomes of trombidid mites reveal novel predicted allergens and laterally-transferred genes associated with secondary metabolism.</title>
        <authorList>
            <person name="Dong X."/>
            <person name="Chaisiri K."/>
            <person name="Xia D."/>
            <person name="Armstrong S.D."/>
            <person name="Fang Y."/>
            <person name="Donnelly M.J."/>
            <person name="Kadowaki T."/>
            <person name="McGarry J.W."/>
            <person name="Darby A.C."/>
            <person name="Makepeace B.L."/>
        </authorList>
    </citation>
    <scope>NUCLEOTIDE SEQUENCE [LARGE SCALE GENOMIC DNA]</scope>
    <source>
        <strain evidence="7">UoL-UT</strain>
    </source>
</reference>
<feature type="region of interest" description="Disordered" evidence="5">
    <location>
        <begin position="139"/>
        <end position="201"/>
    </location>
</feature>
<dbReference type="InterPro" id="IPR050382">
    <property type="entry name" value="MFS_Na/Anion_cotransporter"/>
</dbReference>
<evidence type="ECO:0000313" key="8">
    <source>
        <dbReference type="Proteomes" id="UP000288716"/>
    </source>
</evidence>
<evidence type="ECO:0000313" key="7">
    <source>
        <dbReference type="EMBL" id="RWS19831.1"/>
    </source>
</evidence>
<proteinExistence type="predicted"/>
<dbReference type="Proteomes" id="UP000288716">
    <property type="component" value="Unassembled WGS sequence"/>
</dbReference>
<gene>
    <name evidence="7" type="ORF">B4U80_01756</name>
</gene>
<dbReference type="SUPFAM" id="SSF103473">
    <property type="entry name" value="MFS general substrate transporter"/>
    <property type="match status" value="1"/>
</dbReference>
<keyword evidence="2 6" id="KW-0812">Transmembrane</keyword>
<evidence type="ECO:0000256" key="4">
    <source>
        <dbReference type="ARBA" id="ARBA00023136"/>
    </source>
</evidence>
<dbReference type="VEuPathDB" id="VectorBase:LDEU012209"/>
<dbReference type="GO" id="GO:0050803">
    <property type="term" value="P:regulation of synapse structure or activity"/>
    <property type="evidence" value="ECO:0007669"/>
    <property type="project" value="TreeGrafter"/>
</dbReference>
<evidence type="ECO:0000256" key="2">
    <source>
        <dbReference type="ARBA" id="ARBA00022692"/>
    </source>
</evidence>
<accession>A0A443RWR8</accession>
<dbReference type="InterPro" id="IPR036259">
    <property type="entry name" value="MFS_trans_sf"/>
</dbReference>
<dbReference type="GO" id="GO:0005313">
    <property type="term" value="F:L-glutamate transmembrane transporter activity"/>
    <property type="evidence" value="ECO:0007669"/>
    <property type="project" value="TreeGrafter"/>
</dbReference>
<feature type="transmembrane region" description="Helical" evidence="6">
    <location>
        <begin position="50"/>
        <end position="73"/>
    </location>
</feature>
<organism evidence="7 8">
    <name type="scientific">Leptotrombidium deliense</name>
    <dbReference type="NCBI Taxonomy" id="299467"/>
    <lineage>
        <taxon>Eukaryota</taxon>
        <taxon>Metazoa</taxon>
        <taxon>Ecdysozoa</taxon>
        <taxon>Arthropoda</taxon>
        <taxon>Chelicerata</taxon>
        <taxon>Arachnida</taxon>
        <taxon>Acari</taxon>
        <taxon>Acariformes</taxon>
        <taxon>Trombidiformes</taxon>
        <taxon>Prostigmata</taxon>
        <taxon>Anystina</taxon>
        <taxon>Parasitengona</taxon>
        <taxon>Trombiculoidea</taxon>
        <taxon>Trombiculidae</taxon>
        <taxon>Leptotrombidium</taxon>
    </lineage>
</organism>
<evidence type="ECO:0000256" key="5">
    <source>
        <dbReference type="SAM" id="MobiDB-lite"/>
    </source>
</evidence>
<dbReference type="PANTHER" id="PTHR11662">
    <property type="entry name" value="SOLUTE CARRIER FAMILY 17"/>
    <property type="match status" value="1"/>
</dbReference>
<evidence type="ECO:0000256" key="6">
    <source>
        <dbReference type="SAM" id="Phobius"/>
    </source>
</evidence>
<dbReference type="STRING" id="299467.A0A443RWR8"/>